<name>A0A830EHX0_9CREN</name>
<proteinExistence type="predicted"/>
<sequence length="68" mass="7712">MLSIVAVIVTHEPGIDRLTNVLHSVLRQVDNVVIVDNDSRNKDLIKDLCRVSGKCLFIEIGFFMLLKF</sequence>
<dbReference type="EMBL" id="BMNM01000011">
    <property type="protein sequence ID" value="GGI84399.1"/>
    <property type="molecule type" value="Genomic_DNA"/>
</dbReference>
<evidence type="ECO:0000313" key="2">
    <source>
        <dbReference type="EMBL" id="GGI84399.1"/>
    </source>
</evidence>
<reference evidence="2" key="1">
    <citation type="journal article" date="2014" name="Int. J. Syst. Evol. Microbiol.">
        <title>Complete genome sequence of Corynebacterium casei LMG S-19264T (=DSM 44701T), isolated from a smear-ripened cheese.</title>
        <authorList>
            <consortium name="US DOE Joint Genome Institute (JGI-PGF)"/>
            <person name="Walter F."/>
            <person name="Albersmeier A."/>
            <person name="Kalinowski J."/>
            <person name="Ruckert C."/>
        </authorList>
    </citation>
    <scope>NUCLEOTIDE SEQUENCE</scope>
    <source>
        <strain evidence="2">JCM 11219</strain>
    </source>
</reference>
<evidence type="ECO:0000313" key="3">
    <source>
        <dbReference type="Proteomes" id="UP000657075"/>
    </source>
</evidence>
<reference evidence="4" key="3">
    <citation type="submission" date="2022-09" db="EMBL/GenBank/DDBJ databases">
        <title>Complete genome sequence of Vulcanisaeta souniana.</title>
        <authorList>
            <person name="Kato S."/>
            <person name="Itoh T."/>
            <person name="Ohkuma M."/>
        </authorList>
    </citation>
    <scope>NUCLEOTIDE SEQUENCE [LARGE SCALE GENOMIC DNA]</scope>
    <source>
        <strain evidence="4">JCM 11219</strain>
    </source>
</reference>
<dbReference type="GeneID" id="76207322"/>
<dbReference type="RefSeq" id="WP_054843910.1">
    <property type="nucleotide sequence ID" value="NZ_AP026830.1"/>
</dbReference>
<organism evidence="2 3">
    <name type="scientific">Vulcanisaeta souniana JCM 11219</name>
    <dbReference type="NCBI Taxonomy" id="1293586"/>
    <lineage>
        <taxon>Archaea</taxon>
        <taxon>Thermoproteota</taxon>
        <taxon>Thermoprotei</taxon>
        <taxon>Thermoproteales</taxon>
        <taxon>Thermoproteaceae</taxon>
        <taxon>Vulcanisaeta</taxon>
    </lineage>
</organism>
<gene>
    <name evidence="2" type="ORF">GCM10007112_21700</name>
    <name evidence="1" type="ORF">Vsou_17780</name>
</gene>
<dbReference type="Proteomes" id="UP000657075">
    <property type="component" value="Unassembled WGS sequence"/>
</dbReference>
<reference evidence="1" key="4">
    <citation type="journal article" date="2023" name="Microbiol. Resour. Announc.">
        <title>Complete Genome Sequence of Vulcanisaeta souniana Strain IC-059, a Hyperthermophilic Archaeon Isolated from Hot Spring Water in Japan.</title>
        <authorList>
            <person name="Kato S."/>
            <person name="Itoh T."/>
            <person name="Wu L."/>
            <person name="Ma J."/>
            <person name="Ohkuma M."/>
        </authorList>
    </citation>
    <scope>NUCLEOTIDE SEQUENCE</scope>
    <source>
        <strain evidence="1">JCM 11219</strain>
    </source>
</reference>
<evidence type="ECO:0000313" key="1">
    <source>
        <dbReference type="EMBL" id="BDR92685.1"/>
    </source>
</evidence>
<dbReference type="Proteomes" id="UP001060771">
    <property type="component" value="Chromosome"/>
</dbReference>
<reference evidence="2" key="2">
    <citation type="submission" date="2020-09" db="EMBL/GenBank/DDBJ databases">
        <authorList>
            <person name="Sun Q."/>
            <person name="Ohkuma M."/>
        </authorList>
    </citation>
    <scope>NUCLEOTIDE SEQUENCE</scope>
    <source>
        <strain evidence="2">JCM 11219</strain>
    </source>
</reference>
<keyword evidence="4" id="KW-1185">Reference proteome</keyword>
<dbReference type="EMBL" id="AP026830">
    <property type="protein sequence ID" value="BDR92685.1"/>
    <property type="molecule type" value="Genomic_DNA"/>
</dbReference>
<dbReference type="AlphaFoldDB" id="A0A830EHX0"/>
<protein>
    <recommendedName>
        <fullName evidence="5">Glycosyltransferase 2-like domain-containing protein</fullName>
    </recommendedName>
</protein>
<evidence type="ECO:0000313" key="4">
    <source>
        <dbReference type="Proteomes" id="UP001060771"/>
    </source>
</evidence>
<evidence type="ECO:0008006" key="5">
    <source>
        <dbReference type="Google" id="ProtNLM"/>
    </source>
</evidence>
<accession>A0A830EHX0</accession>